<reference evidence="4 5" key="1">
    <citation type="submission" date="2019-02" db="EMBL/GenBank/DDBJ databases">
        <title>Kribbella capetownensis sp. nov. and Kribbella speibonae sp. nov., isolated from soil.</title>
        <authorList>
            <person name="Curtis S.M."/>
            <person name="Norton I."/>
            <person name="Everest G.J."/>
            <person name="Meyers P.R."/>
        </authorList>
    </citation>
    <scope>NUCLEOTIDE SEQUENCE [LARGE SCALE GENOMIC DNA]</scope>
    <source>
        <strain evidence="4 5">NRRL B-24813</strain>
    </source>
</reference>
<evidence type="ECO:0000256" key="1">
    <source>
        <dbReference type="ARBA" id="ARBA00022801"/>
    </source>
</evidence>
<dbReference type="OrthoDB" id="525039at2"/>
<protein>
    <submittedName>
        <fullName evidence="4">Class F sortase</fullName>
    </submittedName>
</protein>
<proteinExistence type="predicted"/>
<evidence type="ECO:0000313" key="5">
    <source>
        <dbReference type="Proteomes" id="UP000291144"/>
    </source>
</evidence>
<evidence type="ECO:0000313" key="4">
    <source>
        <dbReference type="EMBL" id="TCC57116.1"/>
    </source>
</evidence>
<dbReference type="AlphaFoldDB" id="A0A4R0KF68"/>
<keyword evidence="3" id="KW-0472">Membrane</keyword>
<name>A0A4R0KF68_9ACTN</name>
<dbReference type="GO" id="GO:0016787">
    <property type="term" value="F:hydrolase activity"/>
    <property type="evidence" value="ECO:0007669"/>
    <property type="project" value="UniProtKB-KW"/>
</dbReference>
<dbReference type="RefSeq" id="WP_131362624.1">
    <property type="nucleotide sequence ID" value="NZ_SJKB01000011.1"/>
</dbReference>
<comment type="caution">
    <text evidence="4">The sequence shown here is derived from an EMBL/GenBank/DDBJ whole genome shotgun (WGS) entry which is preliminary data.</text>
</comment>
<dbReference type="CDD" id="cd05829">
    <property type="entry name" value="Sortase_F"/>
    <property type="match status" value="1"/>
</dbReference>
<keyword evidence="3" id="KW-1133">Transmembrane helix</keyword>
<keyword evidence="5" id="KW-1185">Reference proteome</keyword>
<sequence length="232" mass="23600">MSSARRRGRRAPLRWSGAVAIVGAGVLAAGAYLQFNDDDAGTSPSPTGSASPAAAVAGRSNEAVAEPPRAVSSAAATTSSTGRVPAARAGRPTSLTIAQLDVKAPVVAIKAAHGALTPPSDPSTVGWWSGGAQPGGARGSAVITGHTVHNGGGAFDKLDRLVPGSVVVVSTARGQLRYRVATVTTYRKAALAKRATQLFDQSVRARLVLVTCEDWNGKVYLSNVVVLALPIT</sequence>
<feature type="transmembrane region" description="Helical" evidence="3">
    <location>
        <begin position="12"/>
        <end position="35"/>
    </location>
</feature>
<dbReference type="Proteomes" id="UP000291144">
    <property type="component" value="Unassembled WGS sequence"/>
</dbReference>
<dbReference type="Gene3D" id="2.40.260.10">
    <property type="entry name" value="Sortase"/>
    <property type="match status" value="1"/>
</dbReference>
<feature type="region of interest" description="Disordered" evidence="2">
    <location>
        <begin position="40"/>
        <end position="90"/>
    </location>
</feature>
<organism evidence="4 5">
    <name type="scientific">Kribbella pittospori</name>
    <dbReference type="NCBI Taxonomy" id="722689"/>
    <lineage>
        <taxon>Bacteria</taxon>
        <taxon>Bacillati</taxon>
        <taxon>Actinomycetota</taxon>
        <taxon>Actinomycetes</taxon>
        <taxon>Propionibacteriales</taxon>
        <taxon>Kribbellaceae</taxon>
        <taxon>Kribbella</taxon>
    </lineage>
</organism>
<accession>A0A4R0KF68</accession>
<keyword evidence="3" id="KW-0812">Transmembrane</keyword>
<feature type="compositionally biased region" description="Low complexity" evidence="2">
    <location>
        <begin position="72"/>
        <end position="81"/>
    </location>
</feature>
<dbReference type="InterPro" id="IPR042001">
    <property type="entry name" value="Sortase_F"/>
</dbReference>
<gene>
    <name evidence="4" type="ORF">E0H73_32085</name>
</gene>
<dbReference type="EMBL" id="SJKB01000011">
    <property type="protein sequence ID" value="TCC57116.1"/>
    <property type="molecule type" value="Genomic_DNA"/>
</dbReference>
<dbReference type="Pfam" id="PF04203">
    <property type="entry name" value="Sortase"/>
    <property type="match status" value="1"/>
</dbReference>
<dbReference type="InterPro" id="IPR023365">
    <property type="entry name" value="Sortase_dom-sf"/>
</dbReference>
<dbReference type="SUPFAM" id="SSF63817">
    <property type="entry name" value="Sortase"/>
    <property type="match status" value="1"/>
</dbReference>
<dbReference type="InterPro" id="IPR005754">
    <property type="entry name" value="Sortase"/>
</dbReference>
<keyword evidence="1" id="KW-0378">Hydrolase</keyword>
<evidence type="ECO:0000256" key="3">
    <source>
        <dbReference type="SAM" id="Phobius"/>
    </source>
</evidence>
<feature type="compositionally biased region" description="Low complexity" evidence="2">
    <location>
        <begin position="41"/>
        <end position="58"/>
    </location>
</feature>
<evidence type="ECO:0000256" key="2">
    <source>
        <dbReference type="SAM" id="MobiDB-lite"/>
    </source>
</evidence>